<evidence type="ECO:0000313" key="2">
    <source>
        <dbReference type="Proteomes" id="UP000253250"/>
    </source>
</evidence>
<dbReference type="InterPro" id="IPR013497">
    <property type="entry name" value="Topo_IA_cen"/>
</dbReference>
<dbReference type="GO" id="GO:0003916">
    <property type="term" value="F:DNA topoisomerase activity"/>
    <property type="evidence" value="ECO:0007669"/>
    <property type="project" value="InterPro"/>
</dbReference>
<proteinExistence type="predicted"/>
<organism evidence="1 2">
    <name type="scientific">Acidiferrobacter thiooxydans</name>
    <dbReference type="NCBI Taxonomy" id="163359"/>
    <lineage>
        <taxon>Bacteria</taxon>
        <taxon>Pseudomonadati</taxon>
        <taxon>Pseudomonadota</taxon>
        <taxon>Gammaproteobacteria</taxon>
        <taxon>Acidiferrobacterales</taxon>
        <taxon>Acidiferrobacteraceae</taxon>
        <taxon>Acidiferrobacter</taxon>
    </lineage>
</organism>
<dbReference type="Gene3D" id="3.40.50.140">
    <property type="match status" value="1"/>
</dbReference>
<dbReference type="OrthoDB" id="157052at2"/>
<protein>
    <recommendedName>
        <fullName evidence="3">Toprim domain-containing protein</fullName>
    </recommendedName>
</protein>
<dbReference type="InterPro" id="IPR023405">
    <property type="entry name" value="Topo_IA_core_domain"/>
</dbReference>
<accession>A0A368HFC9</accession>
<evidence type="ECO:0008006" key="3">
    <source>
        <dbReference type="Google" id="ProtNLM"/>
    </source>
</evidence>
<dbReference type="Proteomes" id="UP000253250">
    <property type="component" value="Unassembled WGS sequence"/>
</dbReference>
<dbReference type="EMBL" id="PSYR01000002">
    <property type="protein sequence ID" value="RCN55747.1"/>
    <property type="molecule type" value="Genomic_DNA"/>
</dbReference>
<dbReference type="GO" id="GO:0003677">
    <property type="term" value="F:DNA binding"/>
    <property type="evidence" value="ECO:0007669"/>
    <property type="project" value="InterPro"/>
</dbReference>
<comment type="caution">
    <text evidence="1">The sequence shown here is derived from an EMBL/GenBank/DDBJ whole genome shotgun (WGS) entry which is preliminary data.</text>
</comment>
<sequence>MVPLPDTDHRALILIESSGLRDRLREIVGLPVFATGGHIWRDVPLGEAPVFDHEGMARRIPRHLATMKALWAVLSHPWEALLIGTDPDDEGDVIAADLVAMARTACPRAALFRVHWQTMEKEAVHHALGQATEINPLKGPPLGAAGLARATIDRILIEQAQRVPGGGRVAGPLLDALARSSLSASPPRLALDRPWTLRDLLVMGRGADTGQRYALAESLYLSGRLSYPRTAAPGYWPETQAILVDRAPARSTQPLPPSLPLSAPHEALWATGPVLLDTHPDMLSAPDAVLASVMAAGWVSQGIVLPEDMPAPPAAAMGIDARLVDWQAREGLGRPSTWAQRAMAFCERGWATPEGTLTPEGVRVHQKVPELLRDAAFSRAIEAHIAEKAAEGWDALAIVRSAFTRFSPDLVPPPSQLCDRALNYDVGGGRTDCTHDAIAAAIS</sequence>
<dbReference type="PRINTS" id="PR00417">
    <property type="entry name" value="PRTPISMRASEI"/>
</dbReference>
<dbReference type="GO" id="GO:0006265">
    <property type="term" value="P:DNA topological change"/>
    <property type="evidence" value="ECO:0007669"/>
    <property type="project" value="InterPro"/>
</dbReference>
<dbReference type="AlphaFoldDB" id="A0A368HFC9"/>
<keyword evidence="2" id="KW-1185">Reference proteome</keyword>
<evidence type="ECO:0000313" key="1">
    <source>
        <dbReference type="EMBL" id="RCN55747.1"/>
    </source>
</evidence>
<gene>
    <name evidence="1" type="ORF">C4900_07430</name>
</gene>
<name>A0A368HFC9_9GAMM</name>
<dbReference type="SUPFAM" id="SSF56712">
    <property type="entry name" value="Prokaryotic type I DNA topoisomerase"/>
    <property type="match status" value="1"/>
</dbReference>
<dbReference type="RefSeq" id="WP_114282856.1">
    <property type="nucleotide sequence ID" value="NZ_PSYR01000002.1"/>
</dbReference>
<reference evidence="1 2" key="1">
    <citation type="submission" date="2018-02" db="EMBL/GenBank/DDBJ databases">
        <title>Insights into the biology of acidophilic members of the Acidiferrobacteraceae family derived from comparative genomic analyses.</title>
        <authorList>
            <person name="Issotta F."/>
            <person name="Thyssen C."/>
            <person name="Mena C."/>
            <person name="Moya A."/>
            <person name="Bellenberg S."/>
            <person name="Sproer C."/>
            <person name="Covarrubias P.C."/>
            <person name="Sand W."/>
            <person name="Quatrini R."/>
            <person name="Vera M."/>
        </authorList>
    </citation>
    <scope>NUCLEOTIDE SEQUENCE [LARGE SCALE GENOMIC DNA]</scope>
    <source>
        <strain evidence="2">m-1</strain>
    </source>
</reference>